<gene>
    <name evidence="2" type="ORF">AL072_14670</name>
</gene>
<protein>
    <submittedName>
        <fullName evidence="2">Uncharacterized protein</fullName>
    </submittedName>
</protein>
<keyword evidence="1" id="KW-1133">Transmembrane helix</keyword>
<dbReference type="EMBL" id="CP012402">
    <property type="protein sequence ID" value="ALG72363.1"/>
    <property type="molecule type" value="Genomic_DNA"/>
</dbReference>
<name>A0AAC8VZM1_9PROT</name>
<dbReference type="RefSeq" id="WP_045586105.1">
    <property type="nucleotide sequence ID" value="NZ_CP012402.1"/>
</dbReference>
<organism evidence="2 3">
    <name type="scientific">Azospirillum thiophilum</name>
    <dbReference type="NCBI Taxonomy" id="528244"/>
    <lineage>
        <taxon>Bacteria</taxon>
        <taxon>Pseudomonadati</taxon>
        <taxon>Pseudomonadota</taxon>
        <taxon>Alphaproteobacteria</taxon>
        <taxon>Rhodospirillales</taxon>
        <taxon>Azospirillaceae</taxon>
        <taxon>Azospirillum</taxon>
    </lineage>
</organism>
<keyword evidence="3" id="KW-1185">Reference proteome</keyword>
<keyword evidence="1" id="KW-0812">Transmembrane</keyword>
<keyword evidence="1" id="KW-0472">Membrane</keyword>
<dbReference type="KEGG" id="ati:AL072_14670"/>
<evidence type="ECO:0000313" key="3">
    <source>
        <dbReference type="Proteomes" id="UP000069935"/>
    </source>
</evidence>
<accession>A0AAC8VZM1</accession>
<reference evidence="2 3" key="2">
    <citation type="journal article" date="2016" name="Genome Announc.">
        <title>Complete Genome Sequence of a Strain of Azospirillum thiophilum Isolated from a Sulfide Spring.</title>
        <authorList>
            <person name="Fomenkov A."/>
            <person name="Vincze T."/>
            <person name="Grabovich M."/>
            <person name="Anton B.P."/>
            <person name="Dubinina G."/>
            <person name="Orlova M."/>
            <person name="Belousova E."/>
            <person name="Roberts R.J."/>
        </authorList>
    </citation>
    <scope>NUCLEOTIDE SEQUENCE [LARGE SCALE GENOMIC DNA]</scope>
    <source>
        <strain evidence="2 3">BV-S</strain>
    </source>
</reference>
<evidence type="ECO:0000313" key="2">
    <source>
        <dbReference type="EMBL" id="ALG72363.1"/>
    </source>
</evidence>
<dbReference type="Proteomes" id="UP000069935">
    <property type="component" value="Chromosome 2"/>
</dbReference>
<feature type="transmembrane region" description="Helical" evidence="1">
    <location>
        <begin position="83"/>
        <end position="102"/>
    </location>
</feature>
<dbReference type="AlphaFoldDB" id="A0AAC8VZM1"/>
<proteinExistence type="predicted"/>
<reference evidence="3" key="1">
    <citation type="submission" date="2015-08" db="EMBL/GenBank/DDBJ databases">
        <title>Complete Genome Sequence of Azospirillum thiophilum BV-S.</title>
        <authorList>
            <person name="Fomenkov A."/>
            <person name="Vincze T."/>
            <person name="Grabovich M."/>
            <person name="Dubinina G."/>
            <person name="Orlova M."/>
            <person name="Belousova E."/>
            <person name="Roberts R.J."/>
        </authorList>
    </citation>
    <scope>NUCLEOTIDE SEQUENCE [LARGE SCALE GENOMIC DNA]</scope>
    <source>
        <strain evidence="3">BV-S</strain>
    </source>
</reference>
<evidence type="ECO:0000256" key="1">
    <source>
        <dbReference type="SAM" id="Phobius"/>
    </source>
</evidence>
<sequence>MPLPPPDKLRELATMFATNAPAADSFEPFSETRTKLAKYSKMALIGGAQSGLQTGVTALSGVATTSVNVGIGSISLFPLGAALGPWLVALAIGITANGIFALHDLRTAATRSNGYPCSCGKCKANLTYVIDRKENNTAIKAVSVFTAGLPFIADRIWSIRKSFRKDSPKENVCTSLIEGARGGCVCAIASIMMLCGEWKQNEKANAELVVDAVAIIWSSDGAKKLKSKW</sequence>